<proteinExistence type="predicted"/>
<organism evidence="1 2">
    <name type="scientific">Chryseobacterium nakagawai</name>
    <dbReference type="NCBI Taxonomy" id="1241982"/>
    <lineage>
        <taxon>Bacteria</taxon>
        <taxon>Pseudomonadati</taxon>
        <taxon>Bacteroidota</taxon>
        <taxon>Flavobacteriia</taxon>
        <taxon>Flavobacteriales</taxon>
        <taxon>Weeksellaceae</taxon>
        <taxon>Chryseobacterium group</taxon>
        <taxon>Chryseobacterium</taxon>
    </lineage>
</organism>
<dbReference type="AlphaFoldDB" id="A0AAD0YHX1"/>
<dbReference type="Proteomes" id="UP000278288">
    <property type="component" value="Chromosome"/>
</dbReference>
<gene>
    <name evidence="1" type="ORF">EG343_01750</name>
</gene>
<dbReference type="RefSeq" id="WP_123855918.1">
    <property type="nucleotide sequence ID" value="NZ_CP033923.1"/>
</dbReference>
<dbReference type="EMBL" id="CP033923">
    <property type="protein sequence ID" value="AZA89440.1"/>
    <property type="molecule type" value="Genomic_DNA"/>
</dbReference>
<sequence>MESKQLNKIILLLALGFSINLFSQLQMADIDGEKLTINLKSQKSNFVKIIENKDFDVFYILDKERYIFDKRHKNVDLVNLIFFSKKYNKGILAIFKQSIEYKKKSDYNITLHTNFHNQYMFQPSMIIVDNDFNYEYLMKYYYMPLPYDKNVYTSGVKIQDNKNKCNTVEFNIKGNMIYENIDDILSNISKISKSDSNKKCDPIVAEIDLRGFFQKIIK</sequence>
<name>A0AAD0YHX1_CHRNA</name>
<dbReference type="KEGG" id="cnk:EG343_01750"/>
<keyword evidence="2" id="KW-1185">Reference proteome</keyword>
<evidence type="ECO:0000313" key="1">
    <source>
        <dbReference type="EMBL" id="AZA89440.1"/>
    </source>
</evidence>
<protein>
    <submittedName>
        <fullName evidence="1">Uncharacterized protein</fullName>
    </submittedName>
</protein>
<accession>A0AAD0YHX1</accession>
<evidence type="ECO:0000313" key="2">
    <source>
        <dbReference type="Proteomes" id="UP000278288"/>
    </source>
</evidence>
<reference evidence="1 2" key="1">
    <citation type="submission" date="2018-11" db="EMBL/GenBank/DDBJ databases">
        <title>Proposal to divide the Flavobacteriaceae and reorganize its genera based on Amino Acid Identity values calculated from whole genome sequences.</title>
        <authorList>
            <person name="Nicholson A.C."/>
            <person name="Gulvik C.A."/>
            <person name="Whitney A.M."/>
            <person name="Humrighouse B.W."/>
            <person name="Bell M."/>
            <person name="Holmes B."/>
            <person name="Steigerwalt A.G."/>
            <person name="Villarma A."/>
            <person name="Sheth M."/>
            <person name="Batra D."/>
            <person name="Pryor J."/>
            <person name="Bernardet J.-F."/>
            <person name="Hugo C."/>
            <person name="Kampfer P."/>
            <person name="Newman J."/>
            <person name="McQuiston J.R."/>
        </authorList>
    </citation>
    <scope>NUCLEOTIDE SEQUENCE [LARGE SCALE GENOMIC DNA]</scope>
    <source>
        <strain evidence="1 2">G0041</strain>
    </source>
</reference>